<dbReference type="PANTHER" id="PTHR30231">
    <property type="entry name" value="DNA POLYMERASE III SUBUNIT EPSILON"/>
    <property type="match status" value="1"/>
</dbReference>
<organism evidence="15">
    <name type="scientific">marine metagenome</name>
    <dbReference type="NCBI Taxonomy" id="408172"/>
    <lineage>
        <taxon>unclassified sequences</taxon>
        <taxon>metagenomes</taxon>
        <taxon>ecological metagenomes</taxon>
    </lineage>
</organism>
<sequence>MLRQVVLDTETTGIDFKSGHRVIEIGCIEIINRKFTGSEYQTYLNPDRDIDEGAAKVHGLTLDFLKDKPRFVDIAEEFLEFIQGSELLIHNAEFDVGFLNNELKLIPGKGLLVEDITEKITDTLQIAREKHPGQRNSLDALVQRYEVEGYDREYHGALLDSKILGDVFLAMTGGQSDILFENTANISREDKLVKEEKSSSDKRNTSLLTKLSKEEDRENLDYLKKMKEETGVNPIWLKGNE</sequence>
<dbReference type="InterPro" id="IPR036397">
    <property type="entry name" value="RNaseH_sf"/>
</dbReference>
<dbReference type="NCBIfam" id="NF004316">
    <property type="entry name" value="PRK05711.1"/>
    <property type="match status" value="1"/>
</dbReference>
<proteinExistence type="predicted"/>
<dbReference type="SUPFAM" id="SSF53098">
    <property type="entry name" value="Ribonuclease H-like"/>
    <property type="match status" value="1"/>
</dbReference>
<accession>A0A381SWT9</accession>
<keyword evidence="6" id="KW-0235">DNA replication</keyword>
<dbReference type="SMART" id="SM00479">
    <property type="entry name" value="EXOIII"/>
    <property type="match status" value="1"/>
</dbReference>
<evidence type="ECO:0000256" key="3">
    <source>
        <dbReference type="ARBA" id="ARBA00020352"/>
    </source>
</evidence>
<comment type="cofactor">
    <cofactor evidence="2">
        <name>Mg(2+)</name>
        <dbReference type="ChEBI" id="CHEBI:18420"/>
    </cofactor>
</comment>
<keyword evidence="12" id="KW-0239">DNA-directed DNA polymerase</keyword>
<dbReference type="EMBL" id="UINC01003617">
    <property type="protein sequence ID" value="SVA07864.1"/>
    <property type="molecule type" value="Genomic_DNA"/>
</dbReference>
<dbReference type="Gene3D" id="3.30.420.10">
    <property type="entry name" value="Ribonuclease H-like superfamily/Ribonuclease H"/>
    <property type="match status" value="1"/>
</dbReference>
<dbReference type="FunFam" id="3.30.420.10:FF:000012">
    <property type="entry name" value="DNA polymerase III subunit epsilon"/>
    <property type="match status" value="1"/>
</dbReference>
<dbReference type="InterPro" id="IPR012337">
    <property type="entry name" value="RNaseH-like_sf"/>
</dbReference>
<keyword evidence="5" id="KW-0548">Nucleotidyltransferase</keyword>
<dbReference type="AlphaFoldDB" id="A0A381SWT9"/>
<protein>
    <recommendedName>
        <fullName evidence="3">DNA polymerase III subunit epsilon</fullName>
    </recommendedName>
</protein>
<keyword evidence="9" id="KW-0378">Hydrolase</keyword>
<dbReference type="InterPro" id="IPR006309">
    <property type="entry name" value="DnaQ_proteo"/>
</dbReference>
<comment type="cofactor">
    <cofactor evidence="1">
        <name>Mn(2+)</name>
        <dbReference type="ChEBI" id="CHEBI:29035"/>
    </cofactor>
</comment>
<reference evidence="15" key="1">
    <citation type="submission" date="2018-05" db="EMBL/GenBank/DDBJ databases">
        <authorList>
            <person name="Lanie J.A."/>
            <person name="Ng W.-L."/>
            <person name="Kazmierczak K.M."/>
            <person name="Andrzejewski T.M."/>
            <person name="Davidsen T.M."/>
            <person name="Wayne K.J."/>
            <person name="Tettelin H."/>
            <person name="Glass J.I."/>
            <person name="Rusch D."/>
            <person name="Podicherti R."/>
            <person name="Tsui H.-C.T."/>
            <person name="Winkler M.E."/>
        </authorList>
    </citation>
    <scope>NUCLEOTIDE SEQUENCE</scope>
</reference>
<keyword evidence="13" id="KW-0464">Manganese</keyword>
<dbReference type="NCBIfam" id="TIGR00573">
    <property type="entry name" value="dnaq"/>
    <property type="match status" value="1"/>
</dbReference>
<name>A0A381SWT9_9ZZZZ</name>
<dbReference type="InterPro" id="IPR006054">
    <property type="entry name" value="DnaQ"/>
</dbReference>
<evidence type="ECO:0000256" key="9">
    <source>
        <dbReference type="ARBA" id="ARBA00022801"/>
    </source>
</evidence>
<evidence type="ECO:0000256" key="8">
    <source>
        <dbReference type="ARBA" id="ARBA00022723"/>
    </source>
</evidence>
<dbReference type="GO" id="GO:0046872">
    <property type="term" value="F:metal ion binding"/>
    <property type="evidence" value="ECO:0007669"/>
    <property type="project" value="UniProtKB-KW"/>
</dbReference>
<keyword evidence="7" id="KW-0540">Nuclease</keyword>
<evidence type="ECO:0000313" key="15">
    <source>
        <dbReference type="EMBL" id="SVA07864.1"/>
    </source>
</evidence>
<evidence type="ECO:0000256" key="10">
    <source>
        <dbReference type="ARBA" id="ARBA00022839"/>
    </source>
</evidence>
<feature type="domain" description="Exonuclease" evidence="14">
    <location>
        <begin position="3"/>
        <end position="177"/>
    </location>
</feature>
<dbReference type="PANTHER" id="PTHR30231:SF41">
    <property type="entry name" value="DNA POLYMERASE III SUBUNIT EPSILON"/>
    <property type="match status" value="1"/>
</dbReference>
<dbReference type="GO" id="GO:0045004">
    <property type="term" value="P:DNA replication proofreading"/>
    <property type="evidence" value="ECO:0007669"/>
    <property type="project" value="TreeGrafter"/>
</dbReference>
<dbReference type="GO" id="GO:0005829">
    <property type="term" value="C:cytosol"/>
    <property type="evidence" value="ECO:0007669"/>
    <property type="project" value="TreeGrafter"/>
</dbReference>
<evidence type="ECO:0000256" key="7">
    <source>
        <dbReference type="ARBA" id="ARBA00022722"/>
    </source>
</evidence>
<evidence type="ECO:0000256" key="4">
    <source>
        <dbReference type="ARBA" id="ARBA00022679"/>
    </source>
</evidence>
<dbReference type="CDD" id="cd06131">
    <property type="entry name" value="DNA_pol_III_epsilon_Ecoli_like"/>
    <property type="match status" value="1"/>
</dbReference>
<dbReference type="NCBIfam" id="TIGR01406">
    <property type="entry name" value="dnaQ_proteo"/>
    <property type="match status" value="1"/>
</dbReference>
<gene>
    <name evidence="15" type="ORF">METZ01_LOCUS60718</name>
</gene>
<keyword evidence="4" id="KW-0808">Transferase</keyword>
<evidence type="ECO:0000256" key="12">
    <source>
        <dbReference type="ARBA" id="ARBA00022932"/>
    </source>
</evidence>
<dbReference type="InterPro" id="IPR013520">
    <property type="entry name" value="Ribonucl_H"/>
</dbReference>
<evidence type="ECO:0000259" key="14">
    <source>
        <dbReference type="SMART" id="SM00479"/>
    </source>
</evidence>
<dbReference type="Pfam" id="PF00929">
    <property type="entry name" value="RNase_T"/>
    <property type="match status" value="1"/>
</dbReference>
<dbReference type="GO" id="GO:0003677">
    <property type="term" value="F:DNA binding"/>
    <property type="evidence" value="ECO:0007669"/>
    <property type="project" value="InterPro"/>
</dbReference>
<evidence type="ECO:0000256" key="5">
    <source>
        <dbReference type="ARBA" id="ARBA00022695"/>
    </source>
</evidence>
<keyword evidence="11" id="KW-0460">Magnesium</keyword>
<evidence type="ECO:0000256" key="13">
    <source>
        <dbReference type="ARBA" id="ARBA00023211"/>
    </source>
</evidence>
<evidence type="ECO:0000256" key="11">
    <source>
        <dbReference type="ARBA" id="ARBA00022842"/>
    </source>
</evidence>
<evidence type="ECO:0000256" key="6">
    <source>
        <dbReference type="ARBA" id="ARBA00022705"/>
    </source>
</evidence>
<keyword evidence="8" id="KW-0479">Metal-binding</keyword>
<dbReference type="GO" id="GO:0003887">
    <property type="term" value="F:DNA-directed DNA polymerase activity"/>
    <property type="evidence" value="ECO:0007669"/>
    <property type="project" value="UniProtKB-KW"/>
</dbReference>
<evidence type="ECO:0000256" key="1">
    <source>
        <dbReference type="ARBA" id="ARBA00001936"/>
    </source>
</evidence>
<keyword evidence="10" id="KW-0269">Exonuclease</keyword>
<dbReference type="GO" id="GO:0008408">
    <property type="term" value="F:3'-5' exonuclease activity"/>
    <property type="evidence" value="ECO:0007669"/>
    <property type="project" value="TreeGrafter"/>
</dbReference>
<evidence type="ECO:0000256" key="2">
    <source>
        <dbReference type="ARBA" id="ARBA00001946"/>
    </source>
</evidence>